<proteinExistence type="predicted"/>
<keyword evidence="2" id="KW-1185">Reference proteome</keyword>
<evidence type="ECO:0000313" key="1">
    <source>
        <dbReference type="EMBL" id="NVM95565.1"/>
    </source>
</evidence>
<protein>
    <submittedName>
        <fullName evidence="1">Glycosyltransferase family 2 protein</fullName>
    </submittedName>
</protein>
<dbReference type="CDD" id="cd00761">
    <property type="entry name" value="Glyco_tranf_GTA_type"/>
    <property type="match status" value="1"/>
</dbReference>
<accession>A0A7Y7II89</accession>
<dbReference type="GO" id="GO:0016740">
    <property type="term" value="F:transferase activity"/>
    <property type="evidence" value="ECO:0007669"/>
    <property type="project" value="UniProtKB-KW"/>
</dbReference>
<name>A0A7Y7II89_9MICC</name>
<dbReference type="Proteomes" id="UP000543556">
    <property type="component" value="Unassembled WGS sequence"/>
</dbReference>
<dbReference type="InterPro" id="IPR029044">
    <property type="entry name" value="Nucleotide-diphossugar_trans"/>
</dbReference>
<sequence>MSQSIEVVIPVHETARPLERGLASILAQRAELSGLGVDLRATVVCHNIPVEAVQGSVTAAMAEDDTVTWLGHDDGTRSPAGPRNAALDRSSATFLSFLDSDDYLEPGSLAAWWKVAVAQGAAAVIAPLRTPEGTILRSPRIRPTKPAVLDAVKDGLAYRSVPYGLLRRDAVVAAGFRYAEGISTGEDIEATLKLWFRSGVICYPYAAPAYHQTDDAGMGRVTSRLLPLQEEFEWLGPLLTAPWLLAATEAERRAVALKILRIHGIGALLRRAAGTQPDNVLWNGAERRYWSGLLARLETLAGGRLPSLSRRDAALCRAAAKAGELQQLRAAVVLHEKAGRKGDLLTEGRFSAMSRDSVLRHYVNERLRSKSGVYSAPPPLEAAGGGQNSR</sequence>
<keyword evidence="1" id="KW-0808">Transferase</keyword>
<dbReference type="RefSeq" id="WP_176635289.1">
    <property type="nucleotide sequence ID" value="NZ_JAAMFM010000016.1"/>
</dbReference>
<dbReference type="Gene3D" id="3.90.550.10">
    <property type="entry name" value="Spore Coat Polysaccharide Biosynthesis Protein SpsA, Chain A"/>
    <property type="match status" value="1"/>
</dbReference>
<dbReference type="AlphaFoldDB" id="A0A7Y7II89"/>
<organism evidence="1 2">
    <name type="scientific">Arthrobacter wenxiniae</name>
    <dbReference type="NCBI Taxonomy" id="2713570"/>
    <lineage>
        <taxon>Bacteria</taxon>
        <taxon>Bacillati</taxon>
        <taxon>Actinomycetota</taxon>
        <taxon>Actinomycetes</taxon>
        <taxon>Micrococcales</taxon>
        <taxon>Micrococcaceae</taxon>
        <taxon>Arthrobacter</taxon>
    </lineage>
</organism>
<gene>
    <name evidence="1" type="ORF">G6034_11675</name>
</gene>
<reference evidence="1 2" key="1">
    <citation type="submission" date="2020-02" db="EMBL/GenBank/DDBJ databases">
        <title>Genome sequence of strain AETb3-4.</title>
        <authorList>
            <person name="Gao J."/>
            <person name="Zhang X."/>
        </authorList>
    </citation>
    <scope>NUCLEOTIDE SEQUENCE [LARGE SCALE GENOMIC DNA]</scope>
    <source>
        <strain evidence="1 2">AETb3-4</strain>
    </source>
</reference>
<comment type="caution">
    <text evidence="1">The sequence shown here is derived from an EMBL/GenBank/DDBJ whole genome shotgun (WGS) entry which is preliminary data.</text>
</comment>
<dbReference type="EMBL" id="JAAMFM010000016">
    <property type="protein sequence ID" value="NVM95565.1"/>
    <property type="molecule type" value="Genomic_DNA"/>
</dbReference>
<dbReference type="SUPFAM" id="SSF53448">
    <property type="entry name" value="Nucleotide-diphospho-sugar transferases"/>
    <property type="match status" value="1"/>
</dbReference>
<evidence type="ECO:0000313" key="2">
    <source>
        <dbReference type="Proteomes" id="UP000543556"/>
    </source>
</evidence>